<organism evidence="2 3">
    <name type="scientific">Melipona bicolor</name>
    <dbReference type="NCBI Taxonomy" id="60889"/>
    <lineage>
        <taxon>Eukaryota</taxon>
        <taxon>Metazoa</taxon>
        <taxon>Ecdysozoa</taxon>
        <taxon>Arthropoda</taxon>
        <taxon>Hexapoda</taxon>
        <taxon>Insecta</taxon>
        <taxon>Pterygota</taxon>
        <taxon>Neoptera</taxon>
        <taxon>Endopterygota</taxon>
        <taxon>Hymenoptera</taxon>
        <taxon>Apocrita</taxon>
        <taxon>Aculeata</taxon>
        <taxon>Apoidea</taxon>
        <taxon>Anthophila</taxon>
        <taxon>Apidae</taxon>
        <taxon>Melipona</taxon>
    </lineage>
</organism>
<dbReference type="AlphaFoldDB" id="A0AA40FW65"/>
<feature type="region of interest" description="Disordered" evidence="1">
    <location>
        <begin position="95"/>
        <end position="117"/>
    </location>
</feature>
<keyword evidence="3" id="KW-1185">Reference proteome</keyword>
<feature type="compositionally biased region" description="Basic and acidic residues" evidence="1">
    <location>
        <begin position="54"/>
        <end position="70"/>
    </location>
</feature>
<reference evidence="2" key="1">
    <citation type="submission" date="2021-10" db="EMBL/GenBank/DDBJ databases">
        <title>Melipona bicolor Genome sequencing and assembly.</title>
        <authorList>
            <person name="Araujo N.S."/>
            <person name="Arias M.C."/>
        </authorList>
    </citation>
    <scope>NUCLEOTIDE SEQUENCE</scope>
    <source>
        <strain evidence="2">USP_2M_L1-L4_2017</strain>
        <tissue evidence="2">Whole body</tissue>
    </source>
</reference>
<gene>
    <name evidence="2" type="ORF">K0M31_005126</name>
</gene>
<dbReference type="EMBL" id="JAHYIQ010000014">
    <property type="protein sequence ID" value="KAK1126492.1"/>
    <property type="molecule type" value="Genomic_DNA"/>
</dbReference>
<dbReference type="Proteomes" id="UP001177670">
    <property type="component" value="Unassembled WGS sequence"/>
</dbReference>
<feature type="non-terminal residue" evidence="2">
    <location>
        <position position="117"/>
    </location>
</feature>
<feature type="non-terminal residue" evidence="2">
    <location>
        <position position="1"/>
    </location>
</feature>
<accession>A0AA40FW65</accession>
<protein>
    <submittedName>
        <fullName evidence="2">Uncharacterized protein</fullName>
    </submittedName>
</protein>
<sequence length="117" mass="13274">ETVEFLSHVAKFAKIGREGRPFERRNSESQRRGSITAERRMAFGRSISRIGSDGVEKRGTRNAESDETGHRSTSFDPIENPVRFLRLPSSSVKFAENSSEQIDEDGITRSRCEPFPR</sequence>
<comment type="caution">
    <text evidence="2">The sequence shown here is derived from an EMBL/GenBank/DDBJ whole genome shotgun (WGS) entry which is preliminary data.</text>
</comment>
<evidence type="ECO:0000313" key="2">
    <source>
        <dbReference type="EMBL" id="KAK1126492.1"/>
    </source>
</evidence>
<name>A0AA40FW65_9HYME</name>
<feature type="region of interest" description="Disordered" evidence="1">
    <location>
        <begin position="17"/>
        <end position="80"/>
    </location>
</feature>
<evidence type="ECO:0000313" key="3">
    <source>
        <dbReference type="Proteomes" id="UP001177670"/>
    </source>
</evidence>
<feature type="compositionally biased region" description="Basic and acidic residues" evidence="1">
    <location>
        <begin position="17"/>
        <end position="41"/>
    </location>
</feature>
<evidence type="ECO:0000256" key="1">
    <source>
        <dbReference type="SAM" id="MobiDB-lite"/>
    </source>
</evidence>
<proteinExistence type="predicted"/>
<feature type="compositionally biased region" description="Basic and acidic residues" evidence="1">
    <location>
        <begin position="106"/>
        <end position="117"/>
    </location>
</feature>